<evidence type="ECO:0000313" key="2">
    <source>
        <dbReference type="EMBL" id="MBA6155485.1"/>
    </source>
</evidence>
<accession>A0A839AK92</accession>
<dbReference type="InterPro" id="IPR034660">
    <property type="entry name" value="DinB/YfiT-like"/>
</dbReference>
<dbReference type="Proteomes" id="UP000563906">
    <property type="component" value="Unassembled WGS sequence"/>
</dbReference>
<reference evidence="2 3" key="1">
    <citation type="submission" date="2020-07" db="EMBL/GenBank/DDBJ databases">
        <title>Bacterium isolated from marine sediment.</title>
        <authorList>
            <person name="Shang D."/>
            <person name="Du Z.-J."/>
        </authorList>
    </citation>
    <scope>NUCLEOTIDE SEQUENCE [LARGE SCALE GENOMIC DNA]</scope>
    <source>
        <strain evidence="2 3">S7007</strain>
    </source>
</reference>
<feature type="domain" description="DinB-like" evidence="1">
    <location>
        <begin position="28"/>
        <end position="172"/>
    </location>
</feature>
<organism evidence="2 3">
    <name type="scientific">Tenacibaculum pelagium</name>
    <dbReference type="NCBI Taxonomy" id="2759527"/>
    <lineage>
        <taxon>Bacteria</taxon>
        <taxon>Pseudomonadati</taxon>
        <taxon>Bacteroidota</taxon>
        <taxon>Flavobacteriia</taxon>
        <taxon>Flavobacteriales</taxon>
        <taxon>Flavobacteriaceae</taxon>
        <taxon>Tenacibaculum</taxon>
    </lineage>
</organism>
<keyword evidence="3" id="KW-1185">Reference proteome</keyword>
<name>A0A839AK92_9FLAO</name>
<dbReference type="RefSeq" id="WP_182123984.1">
    <property type="nucleotide sequence ID" value="NZ_JACGLS010000001.1"/>
</dbReference>
<proteinExistence type="predicted"/>
<gene>
    <name evidence="2" type="ORF">H3Z83_02965</name>
</gene>
<dbReference type="Pfam" id="PF12867">
    <property type="entry name" value="DinB_2"/>
    <property type="match status" value="1"/>
</dbReference>
<dbReference type="InterPro" id="IPR024775">
    <property type="entry name" value="DinB-like"/>
</dbReference>
<dbReference type="Gene3D" id="1.20.120.450">
    <property type="entry name" value="dinb family like domain"/>
    <property type="match status" value="1"/>
</dbReference>
<dbReference type="AlphaFoldDB" id="A0A839AK92"/>
<dbReference type="SUPFAM" id="SSF109854">
    <property type="entry name" value="DinB/YfiT-like putative metalloenzymes"/>
    <property type="match status" value="1"/>
</dbReference>
<dbReference type="EMBL" id="JACGLS010000001">
    <property type="protein sequence ID" value="MBA6155485.1"/>
    <property type="molecule type" value="Genomic_DNA"/>
</dbReference>
<evidence type="ECO:0000259" key="1">
    <source>
        <dbReference type="Pfam" id="PF12867"/>
    </source>
</evidence>
<evidence type="ECO:0000313" key="3">
    <source>
        <dbReference type="Proteomes" id="UP000563906"/>
    </source>
</evidence>
<protein>
    <submittedName>
        <fullName evidence="2">DinB family protein</fullName>
    </submittedName>
</protein>
<comment type="caution">
    <text evidence="2">The sequence shown here is derived from an EMBL/GenBank/DDBJ whole genome shotgun (WGS) entry which is preliminary data.</text>
</comment>
<sequence>MVYNSKEVIESLIKMTGSHISYANSLLKVSEDKLQYKETLKSWSVLECLEHLNRYALFYNKEIHKRMISSVLPFSETFKSTFLGNKFANDMLPKEGMKTMNTFKSKNPNASKLNKESVLLSFIQLQEELLNHLEIAKSKNLDKIKTKTTLPIIKFKLGDTFRFVIHHNERHIVQSKRVLEI</sequence>